<evidence type="ECO:0000256" key="2">
    <source>
        <dbReference type="SAM" id="MobiDB-lite"/>
    </source>
</evidence>
<dbReference type="RefSeq" id="WP_306833311.1">
    <property type="nucleotide sequence ID" value="NZ_JAUSRA010000001.1"/>
</dbReference>
<proteinExistence type="inferred from homology"/>
<dbReference type="InterPro" id="IPR016117">
    <property type="entry name" value="ArgJ-like_dom_sf"/>
</dbReference>
<dbReference type="Gene3D" id="3.60.70.12">
    <property type="entry name" value="L-amino peptidase D-ALA esterase/amidase"/>
    <property type="match status" value="2"/>
</dbReference>
<dbReference type="InterPro" id="IPR005321">
    <property type="entry name" value="Peptidase_S58_DmpA"/>
</dbReference>
<keyword evidence="4" id="KW-1185">Reference proteome</keyword>
<dbReference type="PANTHER" id="PTHR36512:SF3">
    <property type="entry name" value="BLR5678 PROTEIN"/>
    <property type="match status" value="1"/>
</dbReference>
<feature type="compositionally biased region" description="Gly residues" evidence="2">
    <location>
        <begin position="276"/>
        <end position="292"/>
    </location>
</feature>
<evidence type="ECO:0000313" key="3">
    <source>
        <dbReference type="EMBL" id="MDP9796606.1"/>
    </source>
</evidence>
<feature type="region of interest" description="Disordered" evidence="2">
    <location>
        <begin position="207"/>
        <end position="337"/>
    </location>
</feature>
<name>A0ABT9MZI1_9ACTN</name>
<sequence>MGTASASVSPGHDSVVVAIEMPAGVRVGHWTGDGTGVTVVLPPPGTVGSGEVRGGAPATREFELLRPERMVDRVDAVVLSGGSAFGLAAGDGVMRALRDRGEGLPTVHGPVPIVVGMSIFDASVATTPPDADAGRAALLDAVSAPTGGVVRTGRIGAGTGAATSRWLGRLDPGGFGAASAHDPSGAVVTAFAVVNSLGSILAPDGRPLLPPAGDNDPRAAADSDGLPAAATASGTPTPATTGGTRAPATTGSTPTPAITDGTPTPASTTGTPVLATGGGTPISTGAGGGAGGPADSPDGLAGGSAGPVSGVDGPPPVATPPVAGAAGGGARPFGSSGRENTTIVVVATDAVLSKTECLLLAQSGHDGMARALHPSHTRFDGDAVVALATGTRPLTGENDLDTIRATAIEVVAAAIRNAVVHAA</sequence>
<gene>
    <name evidence="3" type="ORF">J2S43_005118</name>
</gene>
<protein>
    <submittedName>
        <fullName evidence="3">L-aminopeptidase/D-esterase-like protein</fullName>
    </submittedName>
</protein>
<dbReference type="EMBL" id="JAUSRA010000001">
    <property type="protein sequence ID" value="MDP9796606.1"/>
    <property type="molecule type" value="Genomic_DNA"/>
</dbReference>
<dbReference type="PANTHER" id="PTHR36512">
    <property type="entry name" value="D-AMINOPEPTIDASE"/>
    <property type="match status" value="1"/>
</dbReference>
<reference evidence="3 4" key="1">
    <citation type="submission" date="2023-07" db="EMBL/GenBank/DDBJ databases">
        <title>Sequencing the genomes of 1000 actinobacteria strains.</title>
        <authorList>
            <person name="Klenk H.-P."/>
        </authorList>
    </citation>
    <scope>NUCLEOTIDE SEQUENCE [LARGE SCALE GENOMIC DNA]</scope>
    <source>
        <strain evidence="3 4">DSM 44710</strain>
    </source>
</reference>
<feature type="compositionally biased region" description="Low complexity" evidence="2">
    <location>
        <begin position="222"/>
        <end position="272"/>
    </location>
</feature>
<accession>A0ABT9MZI1</accession>
<evidence type="ECO:0000256" key="1">
    <source>
        <dbReference type="ARBA" id="ARBA00007068"/>
    </source>
</evidence>
<comment type="caution">
    <text evidence="3">The sequence shown here is derived from an EMBL/GenBank/DDBJ whole genome shotgun (WGS) entry which is preliminary data.</text>
</comment>
<comment type="similarity">
    <text evidence="1">Belongs to the peptidase S58 family.</text>
</comment>
<evidence type="ECO:0000313" key="4">
    <source>
        <dbReference type="Proteomes" id="UP001240984"/>
    </source>
</evidence>
<dbReference type="SUPFAM" id="SSF56266">
    <property type="entry name" value="DmpA/ArgJ-like"/>
    <property type="match status" value="1"/>
</dbReference>
<dbReference type="Proteomes" id="UP001240984">
    <property type="component" value="Unassembled WGS sequence"/>
</dbReference>
<organism evidence="3 4">
    <name type="scientific">Catenuloplanes nepalensis</name>
    <dbReference type="NCBI Taxonomy" id="587533"/>
    <lineage>
        <taxon>Bacteria</taxon>
        <taxon>Bacillati</taxon>
        <taxon>Actinomycetota</taxon>
        <taxon>Actinomycetes</taxon>
        <taxon>Micromonosporales</taxon>
        <taxon>Micromonosporaceae</taxon>
        <taxon>Catenuloplanes</taxon>
    </lineage>
</organism>
<dbReference type="Pfam" id="PF03576">
    <property type="entry name" value="Peptidase_S58"/>
    <property type="match status" value="1"/>
</dbReference>